<comment type="caution">
    <text evidence="3">The sequence shown here is derived from an EMBL/GenBank/DDBJ whole genome shotgun (WGS) entry which is preliminary data.</text>
</comment>
<evidence type="ECO:0000256" key="2">
    <source>
        <dbReference type="SAM" id="SignalP"/>
    </source>
</evidence>
<dbReference type="AlphaFoldDB" id="A0A6L8LZ54"/>
<protein>
    <recommendedName>
        <fullName evidence="5">Chitinase</fullName>
    </recommendedName>
</protein>
<sequence>MKKNIIITLGVVGLGCVFSANTLAGINGNPRQKLCVKLLESPSENLVIETFQSVYDTNNGGTEETLSEDIPIQAGSPAAEYCGHDIIEGKINGDGKMKAEFNVLLNGEGNTIDEFKSESFFNGHGQNNEWDLDEKGQCNGSSQQNPGVYMDATDKNGHSFKDCGSHEIPDENLVKIVFTPNLSSISGPDNPESPDNPNGYEEYDPEAVINETSDYHDGQIVFQPKNTLTYQCKWEEWCNDDPSFYEPGYGLQWQEAWNEYTEPED</sequence>
<dbReference type="PROSITE" id="PS51257">
    <property type="entry name" value="PROKAR_LIPOPROTEIN"/>
    <property type="match status" value="1"/>
</dbReference>
<proteinExistence type="predicted"/>
<keyword evidence="4" id="KW-1185">Reference proteome</keyword>
<evidence type="ECO:0000256" key="1">
    <source>
        <dbReference type="SAM" id="MobiDB-lite"/>
    </source>
</evidence>
<organism evidence="3 4">
    <name type="scientific">Vibrio tetraodonis subsp. pristinus</name>
    <dbReference type="NCBI Taxonomy" id="2695891"/>
    <lineage>
        <taxon>Bacteria</taxon>
        <taxon>Pseudomonadati</taxon>
        <taxon>Pseudomonadota</taxon>
        <taxon>Gammaproteobacteria</taxon>
        <taxon>Vibrionales</taxon>
        <taxon>Vibrionaceae</taxon>
        <taxon>Vibrio</taxon>
    </lineage>
</organism>
<dbReference type="RefSeq" id="WP_160932805.1">
    <property type="nucleotide sequence ID" value="NZ_WWEU01000012.1"/>
</dbReference>
<evidence type="ECO:0000313" key="4">
    <source>
        <dbReference type="Proteomes" id="UP000478571"/>
    </source>
</evidence>
<dbReference type="EMBL" id="WWEU01000012">
    <property type="protein sequence ID" value="MYM61414.1"/>
    <property type="molecule type" value="Genomic_DNA"/>
</dbReference>
<evidence type="ECO:0008006" key="5">
    <source>
        <dbReference type="Google" id="ProtNLM"/>
    </source>
</evidence>
<feature type="region of interest" description="Disordered" evidence="1">
    <location>
        <begin position="135"/>
        <end position="166"/>
    </location>
</feature>
<feature type="region of interest" description="Disordered" evidence="1">
    <location>
        <begin position="181"/>
        <end position="203"/>
    </location>
</feature>
<name>A0A6L8LZ54_9VIBR</name>
<feature type="compositionally biased region" description="Basic and acidic residues" evidence="1">
    <location>
        <begin position="152"/>
        <end position="166"/>
    </location>
</feature>
<evidence type="ECO:0000313" key="3">
    <source>
        <dbReference type="EMBL" id="MYM61414.1"/>
    </source>
</evidence>
<accession>A0A6L8LZ54</accession>
<dbReference type="Proteomes" id="UP000478571">
    <property type="component" value="Unassembled WGS sequence"/>
</dbReference>
<keyword evidence="2" id="KW-0732">Signal</keyword>
<reference evidence="3 4" key="1">
    <citation type="submission" date="2020-01" db="EMBL/GenBank/DDBJ databases">
        <title>Draft Genome Sequence of Vibrio sp. strain OCN044, Isolated from a Healthy Coral at Palmyra Atoll.</title>
        <authorList>
            <person name="Videau P."/>
            <person name="Loughran R."/>
            <person name="Esquivel A."/>
            <person name="Deadmond M."/>
            <person name="Paddock B.E."/>
            <person name="Saw J.H."/>
            <person name="Ushijima B."/>
        </authorList>
    </citation>
    <scope>NUCLEOTIDE SEQUENCE [LARGE SCALE GENOMIC DNA]</scope>
    <source>
        <strain evidence="3 4">OCN044</strain>
    </source>
</reference>
<feature type="signal peptide" evidence="2">
    <location>
        <begin position="1"/>
        <end position="24"/>
    </location>
</feature>
<feature type="chain" id="PRO_5026987498" description="Chitinase" evidence="2">
    <location>
        <begin position="25"/>
        <end position="265"/>
    </location>
</feature>
<gene>
    <name evidence="3" type="ORF">GTG28_19580</name>
</gene>